<keyword evidence="2" id="KW-1185">Reference proteome</keyword>
<evidence type="ECO:0000313" key="1">
    <source>
        <dbReference type="EMBL" id="QKS72161.1"/>
    </source>
</evidence>
<dbReference type="Pfam" id="PF08868">
    <property type="entry name" value="YugN"/>
    <property type="match status" value="1"/>
</dbReference>
<name>A0A859FGJ3_9BACI</name>
<dbReference type="InterPro" id="IPR014967">
    <property type="entry name" value="Uncharacterised_YugN-like"/>
</dbReference>
<organism evidence="1 2">
    <name type="scientific">Paenalkalicoccus suaedae</name>
    <dbReference type="NCBI Taxonomy" id="2592382"/>
    <lineage>
        <taxon>Bacteria</taxon>
        <taxon>Bacillati</taxon>
        <taxon>Bacillota</taxon>
        <taxon>Bacilli</taxon>
        <taxon>Bacillales</taxon>
        <taxon>Bacillaceae</taxon>
        <taxon>Paenalkalicoccus</taxon>
    </lineage>
</organism>
<dbReference type="AlphaFoldDB" id="A0A859FGJ3"/>
<protein>
    <recommendedName>
        <fullName evidence="3">YugN-like family protein</fullName>
    </recommendedName>
</protein>
<dbReference type="SUPFAM" id="SSF160755">
    <property type="entry name" value="YugN-like"/>
    <property type="match status" value="1"/>
</dbReference>
<reference evidence="2" key="1">
    <citation type="submission" date="2019-07" db="EMBL/GenBank/DDBJ databases">
        <title>Bacillus alkalisoli sp. nov. isolated from saline soil.</title>
        <authorList>
            <person name="Sun J.-Q."/>
            <person name="Xu L."/>
        </authorList>
    </citation>
    <scope>NUCLEOTIDE SEQUENCE [LARGE SCALE GENOMIC DNA]</scope>
    <source>
        <strain evidence="2">M4U3P1</strain>
    </source>
</reference>
<evidence type="ECO:0000313" key="2">
    <source>
        <dbReference type="Proteomes" id="UP000318138"/>
    </source>
</evidence>
<evidence type="ECO:0008006" key="3">
    <source>
        <dbReference type="Google" id="ProtNLM"/>
    </source>
</evidence>
<dbReference type="EMBL" id="CP041372">
    <property type="protein sequence ID" value="QKS72161.1"/>
    <property type="molecule type" value="Genomic_DNA"/>
</dbReference>
<dbReference type="Proteomes" id="UP000318138">
    <property type="component" value="Chromosome"/>
</dbReference>
<dbReference type="KEGG" id="psua:FLK61_36510"/>
<proteinExistence type="predicted"/>
<sequence length="133" mass="14950">MIMLSSEMTGKSMTMKELRSCLEPVGFELGGGWDYDHGYMDHQLEAHGTYLYVRIPFKAKGEEDISSSHAHVEIGEPFLLNHEYQDGLDDFAQDPNPLLNQFSEPKNKDGAFPESYVEAGKAKLKEAETAILH</sequence>
<gene>
    <name evidence="1" type="ORF">FLK61_36510</name>
</gene>
<dbReference type="RefSeq" id="WP_176010145.1">
    <property type="nucleotide sequence ID" value="NZ_CP041372.2"/>
</dbReference>
<dbReference type="Gene3D" id="3.30.310.100">
    <property type="entry name" value="YugN-like"/>
    <property type="match status" value="1"/>
</dbReference>
<dbReference type="InterPro" id="IPR036491">
    <property type="entry name" value="YugN-like_sf"/>
</dbReference>
<accession>A0A859FGJ3</accession>